<dbReference type="AlphaFoldDB" id="K0SWY5"/>
<evidence type="ECO:0000313" key="9">
    <source>
        <dbReference type="Proteomes" id="UP000266841"/>
    </source>
</evidence>
<comment type="caution">
    <text evidence="8">The sequence shown here is derived from an EMBL/GenBank/DDBJ whole genome shotgun (WGS) entry which is preliminary data.</text>
</comment>
<keyword evidence="5" id="KW-0067">ATP-binding</keyword>
<reference evidence="8 9" key="1">
    <citation type="journal article" date="2012" name="Genome Biol.">
        <title>Genome and low-iron response of an oceanic diatom adapted to chronic iron limitation.</title>
        <authorList>
            <person name="Lommer M."/>
            <person name="Specht M."/>
            <person name="Roy A.S."/>
            <person name="Kraemer L."/>
            <person name="Andreson R."/>
            <person name="Gutowska M.A."/>
            <person name="Wolf J."/>
            <person name="Bergner S.V."/>
            <person name="Schilhabel M.B."/>
            <person name="Klostermeier U.C."/>
            <person name="Beiko R.G."/>
            <person name="Rosenstiel P."/>
            <person name="Hippler M."/>
            <person name="Laroche J."/>
        </authorList>
    </citation>
    <scope>NUCLEOTIDE SEQUENCE [LARGE SCALE GENOMIC DNA]</scope>
    <source>
        <strain evidence="8 9">CCMP1005</strain>
    </source>
</reference>
<feature type="compositionally biased region" description="Polar residues" evidence="6">
    <location>
        <begin position="299"/>
        <end position="318"/>
    </location>
</feature>
<dbReference type="SUPFAM" id="SSF56112">
    <property type="entry name" value="Protein kinase-like (PK-like)"/>
    <property type="match status" value="1"/>
</dbReference>
<dbReference type="GO" id="GO:0007165">
    <property type="term" value="P:signal transduction"/>
    <property type="evidence" value="ECO:0007669"/>
    <property type="project" value="TreeGrafter"/>
</dbReference>
<evidence type="ECO:0000313" key="8">
    <source>
        <dbReference type="EMBL" id="EJK62687.1"/>
    </source>
</evidence>
<feature type="region of interest" description="Disordered" evidence="6">
    <location>
        <begin position="298"/>
        <end position="332"/>
    </location>
</feature>
<organism evidence="8 9">
    <name type="scientific">Thalassiosira oceanica</name>
    <name type="common">Marine diatom</name>
    <dbReference type="NCBI Taxonomy" id="159749"/>
    <lineage>
        <taxon>Eukaryota</taxon>
        <taxon>Sar</taxon>
        <taxon>Stramenopiles</taxon>
        <taxon>Ochrophyta</taxon>
        <taxon>Bacillariophyta</taxon>
        <taxon>Coscinodiscophyceae</taxon>
        <taxon>Thalassiosirophycidae</taxon>
        <taxon>Thalassiosirales</taxon>
        <taxon>Thalassiosiraceae</taxon>
        <taxon>Thalassiosira</taxon>
    </lineage>
</organism>
<proteinExistence type="predicted"/>
<evidence type="ECO:0000259" key="7">
    <source>
        <dbReference type="PROSITE" id="PS50011"/>
    </source>
</evidence>
<dbReference type="InterPro" id="IPR008271">
    <property type="entry name" value="Ser/Thr_kinase_AS"/>
</dbReference>
<dbReference type="EMBL" id="AGNL01018689">
    <property type="protein sequence ID" value="EJK62687.1"/>
    <property type="molecule type" value="Genomic_DNA"/>
</dbReference>
<sequence>MGLGGPPADENGVPTIRDSFVLGSFAIREESDEELDEIEKMMITSFNVTDIYASEDRADDFDVSVMSDGMALEDVAGDRAQRVGLNPCNESSSGSTNTSNGRRRRRNSVESSGLSAEEAPTSRHRRSTTTDQSESNDSDRPSSSASPPSVSNRPNFVGGERRRRGSIGRRMRQRTSGGGLSDRRKTVGSTADASLTSGGTWESLAGSFGESLAGSFGAASSFASMSSFVKGDKKFEVGNLVFATDAEMAKIMYGRDENPSGDSVSREGSNLQASLPPSAMLGTGAFSTVRLAWRKTAEGTESTLKAKSRTTSDGTGDSQPKPKAGQISEQSQLGDRGELVAVKIIQKSILKQMKTMEMGPHNRMNVVTAYDNIEREIATMKRLRHPNLVRLFEVIDSMESDRLYMVIEFVSLGEILSHVSGTNKYTRCRYRSRVKGLNSNGYFDEKSSARYIEDVLHGLAYLHRDLKPENILLCESGVAKISDFGVACMFGDEQDHRQSFITSFSSSVSDLLSGTGDVDDSDRSDGAHLSKKERESALNMSAKRGGMLKRTEGTYCFWAPEMCRIDGSSGYSAYAADLWSVGICLFIFASGRLPFFSSSPANLFESIINADVPFNEVNFSENLVDILSRLLTKDPAKRAGVGDCLRHDFCVKAREERPEQIGDNLNESRGHIILSEDDVKNALSVTAPQHRKRMLVTRVSAPNIMSRFWKLPSLRKLYSKNNK</sequence>
<feature type="domain" description="Protein kinase" evidence="7">
    <location>
        <begin position="275"/>
        <end position="650"/>
    </location>
</feature>
<evidence type="ECO:0000256" key="5">
    <source>
        <dbReference type="ARBA" id="ARBA00022840"/>
    </source>
</evidence>
<evidence type="ECO:0000256" key="6">
    <source>
        <dbReference type="SAM" id="MobiDB-lite"/>
    </source>
</evidence>
<dbReference type="PROSITE" id="PS00108">
    <property type="entry name" value="PROTEIN_KINASE_ST"/>
    <property type="match status" value="1"/>
</dbReference>
<dbReference type="SMART" id="SM00220">
    <property type="entry name" value="S_TKc"/>
    <property type="match status" value="1"/>
</dbReference>
<evidence type="ECO:0000256" key="2">
    <source>
        <dbReference type="ARBA" id="ARBA00022679"/>
    </source>
</evidence>
<dbReference type="CDD" id="cd14008">
    <property type="entry name" value="STKc_LKB1_CaMKK"/>
    <property type="match status" value="1"/>
</dbReference>
<gene>
    <name evidence="8" type="ORF">THAOC_16689</name>
</gene>
<dbReference type="OMA" id="QMFKFGS"/>
<feature type="region of interest" description="Disordered" evidence="6">
    <location>
        <begin position="514"/>
        <end position="538"/>
    </location>
</feature>
<dbReference type="PANTHER" id="PTHR43895">
    <property type="entry name" value="CALCIUM/CALMODULIN-DEPENDENT PROTEIN KINASE KINASE-RELATED"/>
    <property type="match status" value="1"/>
</dbReference>
<dbReference type="Pfam" id="PF00069">
    <property type="entry name" value="Pkinase"/>
    <property type="match status" value="2"/>
</dbReference>
<keyword evidence="1" id="KW-0723">Serine/threonine-protein kinase</keyword>
<dbReference type="Proteomes" id="UP000266841">
    <property type="component" value="Unassembled WGS sequence"/>
</dbReference>
<feature type="compositionally biased region" description="Low complexity" evidence="6">
    <location>
        <begin position="141"/>
        <end position="154"/>
    </location>
</feature>
<feature type="compositionally biased region" description="Basic residues" evidence="6">
    <location>
        <begin position="161"/>
        <end position="173"/>
    </location>
</feature>
<dbReference type="OrthoDB" id="68483at2759"/>
<evidence type="ECO:0000256" key="3">
    <source>
        <dbReference type="ARBA" id="ARBA00022741"/>
    </source>
</evidence>
<evidence type="ECO:0000256" key="4">
    <source>
        <dbReference type="ARBA" id="ARBA00022777"/>
    </source>
</evidence>
<protein>
    <recommendedName>
        <fullName evidence="7">Protein kinase domain-containing protein</fullName>
    </recommendedName>
</protein>
<name>K0SWY5_THAOC</name>
<dbReference type="GO" id="GO:0004674">
    <property type="term" value="F:protein serine/threonine kinase activity"/>
    <property type="evidence" value="ECO:0007669"/>
    <property type="project" value="UniProtKB-KW"/>
</dbReference>
<keyword evidence="3" id="KW-0547">Nucleotide-binding</keyword>
<feature type="region of interest" description="Disordered" evidence="6">
    <location>
        <begin position="257"/>
        <end position="277"/>
    </location>
</feature>
<dbReference type="Gene3D" id="1.10.510.10">
    <property type="entry name" value="Transferase(Phosphotransferase) domain 1"/>
    <property type="match status" value="1"/>
</dbReference>
<feature type="compositionally biased region" description="Polar residues" evidence="6">
    <location>
        <begin position="187"/>
        <end position="200"/>
    </location>
</feature>
<dbReference type="GO" id="GO:0005524">
    <property type="term" value="F:ATP binding"/>
    <property type="evidence" value="ECO:0007669"/>
    <property type="project" value="UniProtKB-KW"/>
</dbReference>
<accession>K0SWY5</accession>
<dbReference type="Gene3D" id="3.30.200.20">
    <property type="entry name" value="Phosphorylase Kinase, domain 1"/>
    <property type="match status" value="1"/>
</dbReference>
<feature type="compositionally biased region" description="Basic and acidic residues" evidence="6">
    <location>
        <begin position="521"/>
        <end position="536"/>
    </location>
</feature>
<feature type="region of interest" description="Disordered" evidence="6">
    <location>
        <begin position="77"/>
        <end position="200"/>
    </location>
</feature>
<keyword evidence="2" id="KW-0808">Transferase</keyword>
<dbReference type="InterPro" id="IPR011009">
    <property type="entry name" value="Kinase-like_dom_sf"/>
</dbReference>
<evidence type="ECO:0000256" key="1">
    <source>
        <dbReference type="ARBA" id="ARBA00022527"/>
    </source>
</evidence>
<dbReference type="PROSITE" id="PS50011">
    <property type="entry name" value="PROTEIN_KINASE_DOM"/>
    <property type="match status" value="1"/>
</dbReference>
<keyword evidence="9" id="KW-1185">Reference proteome</keyword>
<dbReference type="InterPro" id="IPR000719">
    <property type="entry name" value="Prot_kinase_dom"/>
</dbReference>
<keyword evidence="4" id="KW-0418">Kinase</keyword>
<feature type="compositionally biased region" description="Low complexity" evidence="6">
    <location>
        <begin position="89"/>
        <end position="100"/>
    </location>
</feature>
<dbReference type="eggNOG" id="KOG0585">
    <property type="taxonomic scope" value="Eukaryota"/>
</dbReference>
<dbReference type="PANTHER" id="PTHR43895:SF150">
    <property type="entry name" value="SERINE_THREONINE-PROTEIN KINASE STK11"/>
    <property type="match status" value="1"/>
</dbReference>
<feature type="compositionally biased region" description="Polar residues" evidence="6">
    <location>
        <begin position="260"/>
        <end position="275"/>
    </location>
</feature>